<keyword evidence="2" id="KW-0812">Transmembrane</keyword>
<dbReference type="PATRIC" id="fig|1440762.4.peg.1056"/>
<dbReference type="PANTHER" id="PTHR30203">
    <property type="entry name" value="OUTER MEMBRANE CATION EFFLUX PROTEIN"/>
    <property type="match status" value="1"/>
</dbReference>
<dbReference type="AlphaFoldDB" id="A0A0G9H350"/>
<feature type="signal peptide" evidence="2">
    <location>
        <begin position="1"/>
        <end position="22"/>
    </location>
</feature>
<dbReference type="STRING" id="1440762.Y882_07855"/>
<reference evidence="3 4" key="1">
    <citation type="journal article" date="2015" name="Antonie Van Leeuwenhoek">
        <title>A phylogenomic and molecular marker based taxonomic framework for the order Xanthomonadales: proposal to transfer the families Algiphilaceae and Solimonadaceae to the order Nevskiales ord. nov. and to create a new family within the order Xanthomonadales, the family Rhodanobacteraceae fam. nov., containing the genus Rhodanobacter and its closest relatives.</title>
        <authorList>
            <person name="Naushad S."/>
            <person name="Adeolu M."/>
            <person name="Wong S."/>
            <person name="Sohail M."/>
            <person name="Schellhorn H.E."/>
            <person name="Gupta R.S."/>
        </authorList>
    </citation>
    <scope>NUCLEOTIDE SEQUENCE [LARGE SCALE GENOMIC DNA]</scope>
    <source>
        <strain evidence="3 4">DSM 16301</strain>
    </source>
</reference>
<dbReference type="GO" id="GO:0015562">
    <property type="term" value="F:efflux transmembrane transporter activity"/>
    <property type="evidence" value="ECO:0007669"/>
    <property type="project" value="InterPro"/>
</dbReference>
<accession>A0A0G9H350</accession>
<keyword evidence="2" id="KW-1134">Transmembrane beta strand</keyword>
<comment type="caution">
    <text evidence="3">The sequence shown here is derived from an EMBL/GenBank/DDBJ whole genome shotgun (WGS) entry which is preliminary data.</text>
</comment>
<evidence type="ECO:0000313" key="4">
    <source>
        <dbReference type="Proteomes" id="UP000035481"/>
    </source>
</evidence>
<protein>
    <submittedName>
        <fullName evidence="3">RND transporter</fullName>
    </submittedName>
</protein>
<dbReference type="PANTHER" id="PTHR30203:SF33">
    <property type="entry name" value="BLR4455 PROTEIN"/>
    <property type="match status" value="1"/>
</dbReference>
<dbReference type="EMBL" id="JPLA01000020">
    <property type="protein sequence ID" value="KLD64260.1"/>
    <property type="molecule type" value="Genomic_DNA"/>
</dbReference>
<feature type="chain" id="PRO_5002575835" evidence="2">
    <location>
        <begin position="23"/>
        <end position="492"/>
    </location>
</feature>
<dbReference type="InterPro" id="IPR010131">
    <property type="entry name" value="MdtP/NodT-like"/>
</dbReference>
<dbReference type="GO" id="GO:0009279">
    <property type="term" value="C:cell outer membrane"/>
    <property type="evidence" value="ECO:0007669"/>
    <property type="project" value="UniProtKB-SubCell"/>
</dbReference>
<keyword evidence="2" id="KW-0564">Palmitate</keyword>
<dbReference type="OrthoDB" id="9770517at2"/>
<gene>
    <name evidence="3" type="ORF">Y882_07855</name>
</gene>
<dbReference type="SUPFAM" id="SSF56954">
    <property type="entry name" value="Outer membrane efflux proteins (OEP)"/>
    <property type="match status" value="1"/>
</dbReference>
<dbReference type="RefSeq" id="WP_046971323.1">
    <property type="nucleotide sequence ID" value="NZ_JPLA01000020.1"/>
</dbReference>
<name>A0A0G9H350_9GAMM</name>
<keyword evidence="2" id="KW-0472">Membrane</keyword>
<evidence type="ECO:0000313" key="3">
    <source>
        <dbReference type="EMBL" id="KLD64260.1"/>
    </source>
</evidence>
<keyword evidence="2" id="KW-0732">Signal</keyword>
<dbReference type="Proteomes" id="UP000035481">
    <property type="component" value="Unassembled WGS sequence"/>
</dbReference>
<dbReference type="PROSITE" id="PS51257">
    <property type="entry name" value="PROKAR_LIPOPROTEIN"/>
    <property type="match status" value="1"/>
</dbReference>
<keyword evidence="2" id="KW-0449">Lipoprotein</keyword>
<dbReference type="Gene3D" id="2.20.200.10">
    <property type="entry name" value="Outer membrane efflux proteins (OEP)"/>
    <property type="match status" value="1"/>
</dbReference>
<organism evidence="3 4">
    <name type="scientific">Dyella japonica DSM 16301</name>
    <dbReference type="NCBI Taxonomy" id="1440762"/>
    <lineage>
        <taxon>Bacteria</taxon>
        <taxon>Pseudomonadati</taxon>
        <taxon>Pseudomonadota</taxon>
        <taxon>Gammaproteobacteria</taxon>
        <taxon>Lysobacterales</taxon>
        <taxon>Rhodanobacteraceae</taxon>
        <taxon>Dyella</taxon>
    </lineage>
</organism>
<comment type="subcellular location">
    <subcellularLocation>
        <location evidence="2">Cell outer membrane</location>
        <topology evidence="2">Lipid-anchor</topology>
    </subcellularLocation>
</comment>
<evidence type="ECO:0000256" key="2">
    <source>
        <dbReference type="RuleBase" id="RU362097"/>
    </source>
</evidence>
<dbReference type="InterPro" id="IPR003423">
    <property type="entry name" value="OMP_efflux"/>
</dbReference>
<dbReference type="Pfam" id="PF02321">
    <property type="entry name" value="OEP"/>
    <property type="match status" value="2"/>
</dbReference>
<dbReference type="NCBIfam" id="TIGR01845">
    <property type="entry name" value="outer_NodT"/>
    <property type="match status" value="1"/>
</dbReference>
<sequence>MTKRKYIATKLAVTVAATLALGACSMAPTYKTPDAPVAEQYQPQSGPWTPAQPADQLPREGWWKLYGDDRLNGLEDQLIEHNADLAAALASYRQSRDVLAQVRADLFPQISAGAGATRNRQSLNSPLHGSTSPEYYDLYSAQLQASYEVDLWGRVRDNVAAGRAEVQASAADLASVRLSLEATLADTYLQLLGADRQIDLLQKTVDAYQRALQLTTTLHAGGAVSGLDVDRAQTQLSSTKSQLSQAKAQRDLLQHAIAVLVGQSASSFAIEAKTDLPALPTVPVGIPSTLLQRRPDIAAAERRTAEANSQIGVARSAFFPSLTLSAAGGVSSGAWGNLLNAPSQMWALGPNLLLSVFDGGLRRAKVAQAHAAFDEASAQYRGTVLTAFQQVEDNQSLINNYGNALVDQNDATNAADKTLKLSTALYKQGANSYLDVVTAQVDALNAHLSLLSLQTNQLRASVQLVRALGGGWTSDEIAPDHLTADAKARGIK</sequence>
<proteinExistence type="inferred from homology"/>
<dbReference type="Gene3D" id="1.20.1600.10">
    <property type="entry name" value="Outer membrane efflux proteins (OEP)"/>
    <property type="match status" value="1"/>
</dbReference>
<evidence type="ECO:0000256" key="1">
    <source>
        <dbReference type="ARBA" id="ARBA00007613"/>
    </source>
</evidence>
<comment type="similarity">
    <text evidence="1 2">Belongs to the outer membrane factor (OMF) (TC 1.B.17) family.</text>
</comment>